<feature type="compositionally biased region" description="Basic residues" evidence="1">
    <location>
        <begin position="243"/>
        <end position="255"/>
    </location>
</feature>
<name>A0A238JK91_9RHOB</name>
<sequence length="255" mass="29317">MTAKELGLFKLKLRDLSKELFLDHGWDLPDGLRTYGKGNPLNFTLEQWQQAQRLGVDPRGMKQAFHDAWAQSDDRKSLTNALMDRGLYLAKGDRRGFVALDIDGNVYSLSRWVGLKTKEINARLGDASDLDSVAAVTSWLKDRKTEQVKGFIRQVKAKHTNDMQPFLDERAEMVAAQRKERADLKAKQDARWTKETKERQERLSGGLRGLFDRITGAHRKTQKANEQEALNSLNRDQSDTRGINRHRKRGHTFER</sequence>
<protein>
    <submittedName>
        <fullName evidence="2">Uncharacterized protein</fullName>
    </submittedName>
</protein>
<accession>A0A238JK91</accession>
<dbReference type="AlphaFoldDB" id="A0A238JK91"/>
<dbReference type="Proteomes" id="UP000203464">
    <property type="component" value="Unassembled WGS sequence"/>
</dbReference>
<evidence type="ECO:0000313" key="3">
    <source>
        <dbReference type="Proteomes" id="UP000203464"/>
    </source>
</evidence>
<feature type="region of interest" description="Disordered" evidence="1">
    <location>
        <begin position="215"/>
        <end position="255"/>
    </location>
</feature>
<organism evidence="2 3">
    <name type="scientific">Octadecabacter ascidiaceicola</name>
    <dbReference type="NCBI Taxonomy" id="1655543"/>
    <lineage>
        <taxon>Bacteria</taxon>
        <taxon>Pseudomonadati</taxon>
        <taxon>Pseudomonadota</taxon>
        <taxon>Alphaproteobacteria</taxon>
        <taxon>Rhodobacterales</taxon>
        <taxon>Roseobacteraceae</taxon>
        <taxon>Octadecabacter</taxon>
    </lineage>
</organism>
<feature type="region of interest" description="Disordered" evidence="1">
    <location>
        <begin position="185"/>
        <end position="204"/>
    </location>
</feature>
<reference evidence="3" key="1">
    <citation type="submission" date="2017-05" db="EMBL/GenBank/DDBJ databases">
        <authorList>
            <person name="Rodrigo-Torres L."/>
            <person name="Arahal R. D."/>
            <person name="Lucena T."/>
        </authorList>
    </citation>
    <scope>NUCLEOTIDE SEQUENCE [LARGE SCALE GENOMIC DNA]</scope>
    <source>
        <strain evidence="3">CECT 8868</strain>
    </source>
</reference>
<dbReference type="EMBL" id="FXYD01000001">
    <property type="protein sequence ID" value="SMX30823.1"/>
    <property type="molecule type" value="Genomic_DNA"/>
</dbReference>
<feature type="compositionally biased region" description="Basic and acidic residues" evidence="1">
    <location>
        <begin position="185"/>
        <end position="202"/>
    </location>
</feature>
<proteinExistence type="predicted"/>
<gene>
    <name evidence="2" type="ORF">OCA8868_00049</name>
</gene>
<evidence type="ECO:0000313" key="2">
    <source>
        <dbReference type="EMBL" id="SMX30823.1"/>
    </source>
</evidence>
<evidence type="ECO:0000256" key="1">
    <source>
        <dbReference type="SAM" id="MobiDB-lite"/>
    </source>
</evidence>
<keyword evidence="3" id="KW-1185">Reference proteome</keyword>